<comment type="caution">
    <text evidence="11">The sequence shown here is derived from an EMBL/GenBank/DDBJ whole genome shotgun (WGS) entry which is preliminary data.</text>
</comment>
<keyword evidence="12" id="KW-1185">Reference proteome</keyword>
<keyword evidence="5 9" id="KW-1133">Transmembrane helix</keyword>
<evidence type="ECO:0000256" key="5">
    <source>
        <dbReference type="ARBA" id="ARBA00022989"/>
    </source>
</evidence>
<evidence type="ECO:0000256" key="1">
    <source>
        <dbReference type="ARBA" id="ARBA00004236"/>
    </source>
</evidence>
<dbReference type="InterPro" id="IPR043760">
    <property type="entry name" value="PycTM_dom"/>
</dbReference>
<evidence type="ECO:0000313" key="11">
    <source>
        <dbReference type="EMBL" id="KES02996.1"/>
    </source>
</evidence>
<evidence type="ECO:0000256" key="3">
    <source>
        <dbReference type="ARBA" id="ARBA00022692"/>
    </source>
</evidence>
<keyword evidence="4" id="KW-0547">Nucleotide-binding</keyword>
<evidence type="ECO:0000256" key="9">
    <source>
        <dbReference type="SAM" id="Phobius"/>
    </source>
</evidence>
<evidence type="ECO:0000313" key="12">
    <source>
        <dbReference type="Proteomes" id="UP000028341"/>
    </source>
</evidence>
<keyword evidence="6" id="KW-0051">Antiviral defense</keyword>
<evidence type="ECO:0000256" key="7">
    <source>
        <dbReference type="ARBA" id="ARBA00023136"/>
    </source>
</evidence>
<dbReference type="Proteomes" id="UP000028341">
    <property type="component" value="Unassembled WGS sequence"/>
</dbReference>
<comment type="subcellular location">
    <subcellularLocation>
        <location evidence="1">Cell membrane</location>
    </subcellularLocation>
</comment>
<accession>A0A081XHH3</accession>
<feature type="transmembrane region" description="Helical" evidence="9">
    <location>
        <begin position="35"/>
        <end position="56"/>
    </location>
</feature>
<name>A0A081XHH3_STRTO</name>
<evidence type="ECO:0000256" key="6">
    <source>
        <dbReference type="ARBA" id="ARBA00023118"/>
    </source>
</evidence>
<organism evidence="11 12">
    <name type="scientific">Streptomyces toyocaensis</name>
    <dbReference type="NCBI Taxonomy" id="55952"/>
    <lineage>
        <taxon>Bacteria</taxon>
        <taxon>Bacillati</taxon>
        <taxon>Actinomycetota</taxon>
        <taxon>Actinomycetes</taxon>
        <taxon>Kitasatosporales</taxon>
        <taxon>Streptomycetaceae</taxon>
        <taxon>Streptomyces</taxon>
    </lineage>
</organism>
<evidence type="ECO:0000256" key="2">
    <source>
        <dbReference type="ARBA" id="ARBA00022475"/>
    </source>
</evidence>
<feature type="transmembrane region" description="Helical" evidence="9">
    <location>
        <begin position="62"/>
        <end position="85"/>
    </location>
</feature>
<feature type="domain" description="Pycsar effector protein" evidence="10">
    <location>
        <begin position="17"/>
        <end position="92"/>
    </location>
</feature>
<keyword evidence="7 9" id="KW-0472">Membrane</keyword>
<reference evidence="11 12" key="1">
    <citation type="submission" date="2014-02" db="EMBL/GenBank/DDBJ databases">
        <title>The genome announcement of Streptomyces toyocaensis NRRL15009.</title>
        <authorList>
            <person name="Hong H.-J."/>
            <person name="Kwun M.J."/>
        </authorList>
    </citation>
    <scope>NUCLEOTIDE SEQUENCE [LARGE SCALE GENOMIC DNA]</scope>
    <source>
        <strain evidence="11 12">NRRL 15009</strain>
    </source>
</reference>
<keyword evidence="3 9" id="KW-0812">Transmembrane</keyword>
<feature type="region of interest" description="Disordered" evidence="8">
    <location>
        <begin position="96"/>
        <end position="120"/>
    </location>
</feature>
<proteinExistence type="predicted"/>
<dbReference type="Pfam" id="PF18967">
    <property type="entry name" value="PycTM"/>
    <property type="match status" value="1"/>
</dbReference>
<gene>
    <name evidence="11" type="ORF">BU52_32945</name>
</gene>
<evidence type="ECO:0000256" key="4">
    <source>
        <dbReference type="ARBA" id="ARBA00022741"/>
    </source>
</evidence>
<evidence type="ECO:0000256" key="8">
    <source>
        <dbReference type="SAM" id="MobiDB-lite"/>
    </source>
</evidence>
<dbReference type="EMBL" id="JFCB01000056">
    <property type="protein sequence ID" value="KES02996.1"/>
    <property type="molecule type" value="Genomic_DNA"/>
</dbReference>
<dbReference type="AlphaFoldDB" id="A0A081XHH3"/>
<sequence length="137" mass="14261">MPVGGGNSESAEFLHRLRDETAAMFTEVQRADTKATTLCGVAGGLLTVDAAVLMGIHTSAWLPMTALACAAVFLGLALLMAMVAIRPVLPREGGLRTFTRLPSGGRRTDEGQPAASAVGVDEQMRAERAAGVVQHTS</sequence>
<evidence type="ECO:0000259" key="10">
    <source>
        <dbReference type="Pfam" id="PF18967"/>
    </source>
</evidence>
<protein>
    <recommendedName>
        <fullName evidence="10">Pycsar effector protein domain-containing protein</fullName>
    </recommendedName>
</protein>
<keyword evidence="2" id="KW-1003">Cell membrane</keyword>